<gene>
    <name evidence="2" type="ORF">ACFSX4_12215</name>
</gene>
<dbReference type="Pfam" id="PF13398">
    <property type="entry name" value="Peptidase_M50B"/>
    <property type="match status" value="1"/>
</dbReference>
<keyword evidence="1" id="KW-0472">Membrane</keyword>
<feature type="transmembrane region" description="Helical" evidence="1">
    <location>
        <begin position="130"/>
        <end position="147"/>
    </location>
</feature>
<dbReference type="EMBL" id="JBHUOQ010000004">
    <property type="protein sequence ID" value="MFD2831230.1"/>
    <property type="molecule type" value="Genomic_DNA"/>
</dbReference>
<keyword evidence="1" id="KW-0812">Transmembrane</keyword>
<evidence type="ECO:0000256" key="1">
    <source>
        <dbReference type="SAM" id="Phobius"/>
    </source>
</evidence>
<dbReference type="Proteomes" id="UP001597519">
    <property type="component" value="Unassembled WGS sequence"/>
</dbReference>
<evidence type="ECO:0000313" key="3">
    <source>
        <dbReference type="Proteomes" id="UP001597519"/>
    </source>
</evidence>
<organism evidence="2 3">
    <name type="scientific">Corticicoccus populi</name>
    <dbReference type="NCBI Taxonomy" id="1812821"/>
    <lineage>
        <taxon>Bacteria</taxon>
        <taxon>Bacillati</taxon>
        <taxon>Bacillota</taxon>
        <taxon>Bacilli</taxon>
        <taxon>Bacillales</taxon>
        <taxon>Staphylococcaceae</taxon>
        <taxon>Corticicoccus</taxon>
    </lineage>
</organism>
<keyword evidence="3" id="KW-1185">Reference proteome</keyword>
<sequence length="255" mass="28511">MSMLQSAGVFLMSPALTAVTPWIILLTAVIYIFLHGRRHNKIIAHLSIITGFIPILIHEIGHAVMATVTRGSVGNIYMVLTPDRQMREGRQGFAETGSRNWLSSVLITFAGYSFPPLFFIAGVFLAVQGYSIIFIGILILMFLYYLWHTSQKWLPILIIILLIIGSFSIITSSSGFAAGSINTFYSIILGLLLGEMIQSIIITAKINFKGGIEWDGTAMRQLTYIPATIWWFVWAVISIWSMYQSFQLVTHALNL</sequence>
<accession>A0ABW5WWM9</accession>
<feature type="transmembrane region" description="Helical" evidence="1">
    <location>
        <begin position="224"/>
        <end position="243"/>
    </location>
</feature>
<proteinExistence type="predicted"/>
<dbReference type="InterPro" id="IPR049500">
    <property type="entry name" value="Peptidase_M50B-like"/>
</dbReference>
<comment type="caution">
    <text evidence="2">The sequence shown here is derived from an EMBL/GenBank/DDBJ whole genome shotgun (WGS) entry which is preliminary data.</text>
</comment>
<feature type="transmembrane region" description="Helical" evidence="1">
    <location>
        <begin position="154"/>
        <end position="178"/>
    </location>
</feature>
<feature type="transmembrane region" description="Helical" evidence="1">
    <location>
        <begin position="41"/>
        <end position="57"/>
    </location>
</feature>
<keyword evidence="1" id="KW-1133">Transmembrane helix</keyword>
<name>A0ABW5WWM9_9STAP</name>
<feature type="transmembrane region" description="Helical" evidence="1">
    <location>
        <begin position="12"/>
        <end position="34"/>
    </location>
</feature>
<reference evidence="3" key="1">
    <citation type="journal article" date="2019" name="Int. J. Syst. Evol. Microbiol.">
        <title>The Global Catalogue of Microorganisms (GCM) 10K type strain sequencing project: providing services to taxonomists for standard genome sequencing and annotation.</title>
        <authorList>
            <consortium name="The Broad Institute Genomics Platform"/>
            <consortium name="The Broad Institute Genome Sequencing Center for Infectious Disease"/>
            <person name="Wu L."/>
            <person name="Ma J."/>
        </authorList>
    </citation>
    <scope>NUCLEOTIDE SEQUENCE [LARGE SCALE GENOMIC DNA]</scope>
    <source>
        <strain evidence="3">KCTC 33575</strain>
    </source>
</reference>
<evidence type="ECO:0000313" key="2">
    <source>
        <dbReference type="EMBL" id="MFD2831230.1"/>
    </source>
</evidence>
<dbReference type="RefSeq" id="WP_377775243.1">
    <property type="nucleotide sequence ID" value="NZ_JBHUOQ010000004.1"/>
</dbReference>
<feature type="transmembrane region" description="Helical" evidence="1">
    <location>
        <begin position="184"/>
        <end position="204"/>
    </location>
</feature>
<protein>
    <submittedName>
        <fullName evidence="2">M50 family metallopeptidase</fullName>
    </submittedName>
</protein>